<keyword evidence="5" id="KW-1185">Reference proteome</keyword>
<evidence type="ECO:0000256" key="2">
    <source>
        <dbReference type="ARBA" id="ARBA00022917"/>
    </source>
</evidence>
<proteinExistence type="predicted"/>
<comment type="caution">
    <text evidence="4">The sequence shown here is derived from an EMBL/GenBank/DDBJ whole genome shotgun (WGS) entry which is preliminary data.</text>
</comment>
<evidence type="ECO:0000256" key="1">
    <source>
        <dbReference type="ARBA" id="ARBA00022741"/>
    </source>
</evidence>
<dbReference type="Gene3D" id="2.40.30.10">
    <property type="entry name" value="Translation factors"/>
    <property type="match status" value="1"/>
</dbReference>
<dbReference type="PANTHER" id="PTHR42854">
    <property type="entry name" value="EUKARYOTIC TRANSLATION INITIATION FACTOR 2 SUBUNIT 3 FAMILY MEMBER"/>
    <property type="match status" value="1"/>
</dbReference>
<dbReference type="SUPFAM" id="SSF50447">
    <property type="entry name" value="Translation proteins"/>
    <property type="match status" value="1"/>
</dbReference>
<evidence type="ECO:0000256" key="3">
    <source>
        <dbReference type="ARBA" id="ARBA00023134"/>
    </source>
</evidence>
<dbReference type="GO" id="GO:0003743">
    <property type="term" value="F:translation initiation factor activity"/>
    <property type="evidence" value="ECO:0007669"/>
    <property type="project" value="TreeGrafter"/>
</dbReference>
<keyword evidence="2" id="KW-0648">Protein biosynthesis</keyword>
<organism evidence="4 5">
    <name type="scientific">Ensete ventricosum</name>
    <name type="common">Abyssinian banana</name>
    <name type="synonym">Musa ensete</name>
    <dbReference type="NCBI Taxonomy" id="4639"/>
    <lineage>
        <taxon>Eukaryota</taxon>
        <taxon>Viridiplantae</taxon>
        <taxon>Streptophyta</taxon>
        <taxon>Embryophyta</taxon>
        <taxon>Tracheophyta</taxon>
        <taxon>Spermatophyta</taxon>
        <taxon>Magnoliopsida</taxon>
        <taxon>Liliopsida</taxon>
        <taxon>Zingiberales</taxon>
        <taxon>Musaceae</taxon>
        <taxon>Ensete</taxon>
    </lineage>
</organism>
<dbReference type="InterPro" id="IPR009000">
    <property type="entry name" value="Transl_B-barrel_sf"/>
</dbReference>
<dbReference type="GO" id="GO:0005850">
    <property type="term" value="C:eukaryotic translation initiation factor 2 complex"/>
    <property type="evidence" value="ECO:0007669"/>
    <property type="project" value="TreeGrafter"/>
</dbReference>
<dbReference type="Proteomes" id="UP001222027">
    <property type="component" value="Unassembled WGS sequence"/>
</dbReference>
<dbReference type="PANTHER" id="PTHR42854:SF3">
    <property type="entry name" value="EUKARYOTIC TRANSLATION INITIATION FACTOR 2 SUBUNIT 3-RELATED"/>
    <property type="match status" value="1"/>
</dbReference>
<evidence type="ECO:0000313" key="4">
    <source>
        <dbReference type="EMBL" id="KAJ8512180.1"/>
    </source>
</evidence>
<dbReference type="GO" id="GO:0001731">
    <property type="term" value="P:formation of translation preinitiation complex"/>
    <property type="evidence" value="ECO:0007669"/>
    <property type="project" value="TreeGrafter"/>
</dbReference>
<accession>A0AAV8RYH2</accession>
<keyword evidence="3" id="KW-0342">GTP-binding</keyword>
<protein>
    <submittedName>
        <fullName evidence="4">Uncharacterized protein</fullName>
    </submittedName>
</protein>
<dbReference type="GO" id="GO:0000049">
    <property type="term" value="F:tRNA binding"/>
    <property type="evidence" value="ECO:0007669"/>
    <property type="project" value="TreeGrafter"/>
</dbReference>
<name>A0AAV8RYH2_ENSVE</name>
<dbReference type="AlphaFoldDB" id="A0AAV8RYH2"/>
<dbReference type="GO" id="GO:0005525">
    <property type="term" value="F:GTP binding"/>
    <property type="evidence" value="ECO:0007669"/>
    <property type="project" value="UniProtKB-KW"/>
</dbReference>
<dbReference type="InterPro" id="IPR050543">
    <property type="entry name" value="eIF2G"/>
</dbReference>
<dbReference type="GO" id="GO:0005829">
    <property type="term" value="C:cytosol"/>
    <property type="evidence" value="ECO:0007669"/>
    <property type="project" value="TreeGrafter"/>
</dbReference>
<gene>
    <name evidence="4" type="ORF">OPV22_002614</name>
</gene>
<reference evidence="4 5" key="1">
    <citation type="submission" date="2022-12" db="EMBL/GenBank/DDBJ databases">
        <title>Chromosome-scale assembly of the Ensete ventricosum genome.</title>
        <authorList>
            <person name="Dussert Y."/>
            <person name="Stocks J."/>
            <person name="Wendawek A."/>
            <person name="Woldeyes F."/>
            <person name="Nichols R.A."/>
            <person name="Borrell J.S."/>
        </authorList>
    </citation>
    <scope>NUCLEOTIDE SEQUENCE [LARGE SCALE GENOMIC DNA]</scope>
    <source>
        <strain evidence="5">cv. Maze</strain>
        <tissue evidence="4">Seeds</tissue>
    </source>
</reference>
<sequence length="140" mass="15253">MIVIRSFDVNKPGSEVDEIKGGVASGSILRGVLKMNQFIEVQPGIVNKDQSGNIKCTPYTRGLFHYMMNKMSCNLLYLGPGGLIGVGTTMDSTLTRAVGWFGQCAQVKGRRLLLSLRVEKHCRLVGWGQTEAGVTLQIPP</sequence>
<dbReference type="EMBL" id="JAQQAF010000001">
    <property type="protein sequence ID" value="KAJ8512180.1"/>
    <property type="molecule type" value="Genomic_DNA"/>
</dbReference>
<evidence type="ECO:0000313" key="5">
    <source>
        <dbReference type="Proteomes" id="UP001222027"/>
    </source>
</evidence>
<keyword evidence="1" id="KW-0547">Nucleotide-binding</keyword>